<dbReference type="GO" id="GO:0004721">
    <property type="term" value="F:phosphoprotein phosphatase activity"/>
    <property type="evidence" value="ECO:0007669"/>
    <property type="project" value="TreeGrafter"/>
</dbReference>
<dbReference type="GO" id="GO:0016036">
    <property type="term" value="P:cellular response to phosphate starvation"/>
    <property type="evidence" value="ECO:0007669"/>
    <property type="project" value="TreeGrafter"/>
</dbReference>
<evidence type="ECO:0000256" key="1">
    <source>
        <dbReference type="ARBA" id="ARBA00000085"/>
    </source>
</evidence>
<evidence type="ECO:0000256" key="6">
    <source>
        <dbReference type="ARBA" id="ARBA00022741"/>
    </source>
</evidence>
<evidence type="ECO:0000256" key="2">
    <source>
        <dbReference type="ARBA" id="ARBA00004651"/>
    </source>
</evidence>
<feature type="transmembrane region" description="Helical" evidence="12">
    <location>
        <begin position="235"/>
        <end position="253"/>
    </location>
</feature>
<comment type="subcellular location">
    <subcellularLocation>
        <location evidence="2">Cell membrane</location>
        <topology evidence="2">Multi-pass membrane protein</topology>
    </subcellularLocation>
</comment>
<feature type="coiled-coil region" evidence="11">
    <location>
        <begin position="378"/>
        <end position="419"/>
    </location>
</feature>
<protein>
    <recommendedName>
        <fullName evidence="3">histidine kinase</fullName>
        <ecNumber evidence="3">2.7.13.3</ecNumber>
    </recommendedName>
</protein>
<dbReference type="InterPro" id="IPR005467">
    <property type="entry name" value="His_kinase_dom"/>
</dbReference>
<feature type="transmembrane region" description="Helical" evidence="12">
    <location>
        <begin position="289"/>
        <end position="307"/>
    </location>
</feature>
<organism evidence="14 15">
    <name type="scientific">Paenibacillus phyllosphaerae</name>
    <dbReference type="NCBI Taxonomy" id="274593"/>
    <lineage>
        <taxon>Bacteria</taxon>
        <taxon>Bacillati</taxon>
        <taxon>Bacillota</taxon>
        <taxon>Bacilli</taxon>
        <taxon>Bacillales</taxon>
        <taxon>Paenibacillaceae</taxon>
        <taxon>Paenibacillus</taxon>
    </lineage>
</organism>
<dbReference type="FunFam" id="3.30.565.10:FF:000006">
    <property type="entry name" value="Sensor histidine kinase WalK"/>
    <property type="match status" value="1"/>
</dbReference>
<sequence length="658" mass="74348">MRDWSFQDDGPLSLSGQWQLYSSILLAPGESSPQDAGKPLYMQVPDSWNNYPARTGLRSGQGYATYKLKLLLDPQDKLLEIRVPNIFTSYKLWVDDKLLAEAGKVGTSKSDSVAEQVPKIVTFDGNQREINLTIQVSNFHFRKGGIWVDLRMGTHEQITTSQMRTTIQEVTILGSLLIIGLFHIGLYAFRRQERFTLNFGLLCLSVAVRTSVTGNIYLLQLFPSISWETAMKMEYIAFALSAVSGSMYISELFPRDYSRRVTKVIKWFGYVICLFVLATPPIIFSRTVMVIQFLVLAASIFILFVMAKALKHRRDGAGFILAGVSVFIITIVNDILFYNELLAGAQLVPFGLFFFMLMQSFIISNRFSKALHRVEHVSKELRELNTHLEERIADRTEELRSANNTLALTNKELAKVEASRSQLMTNISHDLRTPMTLIQGYLEAMQDGVIKSEEQRQRYIRMMLGKVNGLNRLIQDLFELTKLESGQLKFHYTEVPLEHWIASLNELYELDVSTKGIRFTCKFHHEEGEEKRSLAPMAIITLQMDQQRMERVISNLIYNAVKYTAPGGKIALSFSYRVADNEVLVQVQDTGQGIEADHLPYIFDRFYKKDAARNSAEGGSGLGLAIAKEIVEAHGGQIGAVSEPGEGTTIWLTLPVMV</sequence>
<keyword evidence="7 14" id="KW-0418">Kinase</keyword>
<accession>A0A7W5AX54</accession>
<keyword evidence="12" id="KW-0812">Transmembrane</keyword>
<dbReference type="InterPro" id="IPR003661">
    <property type="entry name" value="HisK_dim/P_dom"/>
</dbReference>
<dbReference type="RefSeq" id="WP_183600307.1">
    <property type="nucleotide sequence ID" value="NZ_JACHXK010000004.1"/>
</dbReference>
<feature type="domain" description="Histidine kinase" evidence="13">
    <location>
        <begin position="426"/>
        <end position="658"/>
    </location>
</feature>
<dbReference type="InterPro" id="IPR036097">
    <property type="entry name" value="HisK_dim/P_sf"/>
</dbReference>
<reference evidence="14 15" key="1">
    <citation type="submission" date="2020-08" db="EMBL/GenBank/DDBJ databases">
        <title>Genomic Encyclopedia of Type Strains, Phase III (KMG-III): the genomes of soil and plant-associated and newly described type strains.</title>
        <authorList>
            <person name="Whitman W."/>
        </authorList>
    </citation>
    <scope>NUCLEOTIDE SEQUENCE [LARGE SCALE GENOMIC DNA]</scope>
    <source>
        <strain evidence="14 15">CECT 5862</strain>
    </source>
</reference>
<dbReference type="SUPFAM" id="SSF55874">
    <property type="entry name" value="ATPase domain of HSP90 chaperone/DNA topoisomerase II/histidine kinase"/>
    <property type="match status" value="1"/>
</dbReference>
<keyword evidence="6" id="KW-0547">Nucleotide-binding</keyword>
<proteinExistence type="predicted"/>
<keyword evidence="12" id="KW-1133">Transmembrane helix</keyword>
<evidence type="ECO:0000256" key="7">
    <source>
        <dbReference type="ARBA" id="ARBA00022777"/>
    </source>
</evidence>
<feature type="transmembrane region" description="Helical" evidence="12">
    <location>
        <begin position="344"/>
        <end position="363"/>
    </location>
</feature>
<keyword evidence="8" id="KW-0067">ATP-binding</keyword>
<dbReference type="PANTHER" id="PTHR45453:SF1">
    <property type="entry name" value="PHOSPHATE REGULON SENSOR PROTEIN PHOR"/>
    <property type="match status" value="1"/>
</dbReference>
<evidence type="ECO:0000313" key="15">
    <source>
        <dbReference type="Proteomes" id="UP000570361"/>
    </source>
</evidence>
<evidence type="ECO:0000313" key="14">
    <source>
        <dbReference type="EMBL" id="MBB3110420.1"/>
    </source>
</evidence>
<dbReference type="EMBL" id="JACHXK010000004">
    <property type="protein sequence ID" value="MBB3110420.1"/>
    <property type="molecule type" value="Genomic_DNA"/>
</dbReference>
<comment type="catalytic activity">
    <reaction evidence="1">
        <text>ATP + protein L-histidine = ADP + protein N-phospho-L-histidine.</text>
        <dbReference type="EC" id="2.7.13.3"/>
    </reaction>
</comment>
<feature type="transmembrane region" description="Helical" evidence="12">
    <location>
        <begin position="170"/>
        <end position="189"/>
    </location>
</feature>
<dbReference type="EC" id="2.7.13.3" evidence="3"/>
<feature type="transmembrane region" description="Helical" evidence="12">
    <location>
        <begin position="265"/>
        <end position="283"/>
    </location>
</feature>
<evidence type="ECO:0000259" key="13">
    <source>
        <dbReference type="PROSITE" id="PS50109"/>
    </source>
</evidence>
<evidence type="ECO:0000256" key="12">
    <source>
        <dbReference type="SAM" id="Phobius"/>
    </source>
</evidence>
<dbReference type="CDD" id="cd00075">
    <property type="entry name" value="HATPase"/>
    <property type="match status" value="1"/>
</dbReference>
<dbReference type="SMART" id="SM00387">
    <property type="entry name" value="HATPase_c"/>
    <property type="match status" value="1"/>
</dbReference>
<dbReference type="PRINTS" id="PR00344">
    <property type="entry name" value="BCTRLSENSOR"/>
</dbReference>
<dbReference type="CDD" id="cd00082">
    <property type="entry name" value="HisKA"/>
    <property type="match status" value="1"/>
</dbReference>
<comment type="caution">
    <text evidence="14">The sequence shown here is derived from an EMBL/GenBank/DDBJ whole genome shotgun (WGS) entry which is preliminary data.</text>
</comment>
<dbReference type="PANTHER" id="PTHR45453">
    <property type="entry name" value="PHOSPHATE REGULON SENSOR PROTEIN PHOR"/>
    <property type="match status" value="1"/>
</dbReference>
<dbReference type="AlphaFoldDB" id="A0A7W5AX54"/>
<keyword evidence="11" id="KW-0175">Coiled coil</keyword>
<dbReference type="GO" id="GO:0005524">
    <property type="term" value="F:ATP binding"/>
    <property type="evidence" value="ECO:0007669"/>
    <property type="project" value="UniProtKB-KW"/>
</dbReference>
<evidence type="ECO:0000256" key="8">
    <source>
        <dbReference type="ARBA" id="ARBA00022840"/>
    </source>
</evidence>
<dbReference type="Pfam" id="PF07695">
    <property type="entry name" value="7TMR-DISM_7TM"/>
    <property type="match status" value="1"/>
</dbReference>
<keyword evidence="10 12" id="KW-0472">Membrane</keyword>
<dbReference type="InterPro" id="IPR036890">
    <property type="entry name" value="HATPase_C_sf"/>
</dbReference>
<evidence type="ECO:0000256" key="10">
    <source>
        <dbReference type="ARBA" id="ARBA00023136"/>
    </source>
</evidence>
<feature type="transmembrane region" description="Helical" evidence="12">
    <location>
        <begin position="201"/>
        <end position="223"/>
    </location>
</feature>
<name>A0A7W5AX54_9BACL</name>
<evidence type="ECO:0000256" key="3">
    <source>
        <dbReference type="ARBA" id="ARBA00012438"/>
    </source>
</evidence>
<dbReference type="SMART" id="SM00388">
    <property type="entry name" value="HisKA"/>
    <property type="match status" value="1"/>
</dbReference>
<dbReference type="Pfam" id="PF00512">
    <property type="entry name" value="HisKA"/>
    <property type="match status" value="1"/>
</dbReference>
<dbReference type="Gene3D" id="3.30.565.10">
    <property type="entry name" value="Histidine kinase-like ATPase, C-terminal domain"/>
    <property type="match status" value="1"/>
</dbReference>
<feature type="transmembrane region" description="Helical" evidence="12">
    <location>
        <begin position="319"/>
        <end position="338"/>
    </location>
</feature>
<dbReference type="SUPFAM" id="SSF47384">
    <property type="entry name" value="Homodimeric domain of signal transducing histidine kinase"/>
    <property type="match status" value="1"/>
</dbReference>
<keyword evidence="9" id="KW-0902">Two-component regulatory system</keyword>
<gene>
    <name evidence="14" type="ORF">FHS18_002487</name>
</gene>
<dbReference type="PROSITE" id="PS50109">
    <property type="entry name" value="HIS_KIN"/>
    <property type="match status" value="1"/>
</dbReference>
<evidence type="ECO:0000256" key="11">
    <source>
        <dbReference type="SAM" id="Coils"/>
    </source>
</evidence>
<dbReference type="Pfam" id="PF02518">
    <property type="entry name" value="HATPase_c"/>
    <property type="match status" value="1"/>
</dbReference>
<dbReference type="InterPro" id="IPR008979">
    <property type="entry name" value="Galactose-bd-like_sf"/>
</dbReference>
<dbReference type="InterPro" id="IPR050351">
    <property type="entry name" value="BphY/WalK/GraS-like"/>
</dbReference>
<dbReference type="InterPro" id="IPR011623">
    <property type="entry name" value="7TMR_DISM_rcpt_extracell_dom1"/>
</dbReference>
<dbReference type="GO" id="GO:0000155">
    <property type="term" value="F:phosphorelay sensor kinase activity"/>
    <property type="evidence" value="ECO:0007669"/>
    <property type="project" value="InterPro"/>
</dbReference>
<evidence type="ECO:0000256" key="4">
    <source>
        <dbReference type="ARBA" id="ARBA00022553"/>
    </source>
</evidence>
<dbReference type="SUPFAM" id="SSF49785">
    <property type="entry name" value="Galactose-binding domain-like"/>
    <property type="match status" value="1"/>
</dbReference>
<keyword evidence="5" id="KW-0808">Transferase</keyword>
<keyword evidence="4" id="KW-0597">Phosphoprotein</keyword>
<dbReference type="InterPro" id="IPR004358">
    <property type="entry name" value="Sig_transdc_His_kin-like_C"/>
</dbReference>
<dbReference type="Proteomes" id="UP000570361">
    <property type="component" value="Unassembled WGS sequence"/>
</dbReference>
<keyword evidence="15" id="KW-1185">Reference proteome</keyword>
<dbReference type="GO" id="GO:0005886">
    <property type="term" value="C:plasma membrane"/>
    <property type="evidence" value="ECO:0007669"/>
    <property type="project" value="UniProtKB-SubCell"/>
</dbReference>
<dbReference type="Gene3D" id="1.10.287.130">
    <property type="match status" value="1"/>
</dbReference>
<evidence type="ECO:0000256" key="5">
    <source>
        <dbReference type="ARBA" id="ARBA00022679"/>
    </source>
</evidence>
<dbReference type="FunFam" id="1.10.287.130:FF:000001">
    <property type="entry name" value="Two-component sensor histidine kinase"/>
    <property type="match status" value="1"/>
</dbReference>
<dbReference type="Gene3D" id="2.60.120.260">
    <property type="entry name" value="Galactose-binding domain-like"/>
    <property type="match status" value="1"/>
</dbReference>
<dbReference type="InterPro" id="IPR003594">
    <property type="entry name" value="HATPase_dom"/>
</dbReference>
<evidence type="ECO:0000256" key="9">
    <source>
        <dbReference type="ARBA" id="ARBA00023012"/>
    </source>
</evidence>